<evidence type="ECO:0000313" key="4">
    <source>
        <dbReference type="WBParaSite" id="TTAC_0000597401-mRNA-1"/>
    </source>
</evidence>
<dbReference type="EMBL" id="UYWX01009951">
    <property type="protein sequence ID" value="VDM28055.1"/>
    <property type="molecule type" value="Genomic_DNA"/>
</dbReference>
<evidence type="ECO:0000313" key="2">
    <source>
        <dbReference type="EMBL" id="VDM28055.1"/>
    </source>
</evidence>
<dbReference type="SUPFAM" id="SSF53474">
    <property type="entry name" value="alpha/beta-Hydrolases"/>
    <property type="match status" value="1"/>
</dbReference>
<evidence type="ECO:0000259" key="1">
    <source>
        <dbReference type="Pfam" id="PF07859"/>
    </source>
</evidence>
<evidence type="ECO:0000313" key="3">
    <source>
        <dbReference type="Proteomes" id="UP000274429"/>
    </source>
</evidence>
<dbReference type="Proteomes" id="UP000274429">
    <property type="component" value="Unassembled WGS sequence"/>
</dbReference>
<dbReference type="GO" id="GO:0004771">
    <property type="term" value="F:sterol ester esterase activity"/>
    <property type="evidence" value="ECO:0007669"/>
    <property type="project" value="TreeGrafter"/>
</dbReference>
<reference evidence="4" key="1">
    <citation type="submission" date="2017-02" db="UniProtKB">
        <authorList>
            <consortium name="WormBaseParasite"/>
        </authorList>
    </citation>
    <scope>IDENTIFICATION</scope>
</reference>
<dbReference type="GO" id="GO:0004806">
    <property type="term" value="F:triacylglycerol lipase activity"/>
    <property type="evidence" value="ECO:0007669"/>
    <property type="project" value="TreeGrafter"/>
</dbReference>
<dbReference type="GO" id="GO:0019433">
    <property type="term" value="P:triglyceride catabolic process"/>
    <property type="evidence" value="ECO:0007669"/>
    <property type="project" value="TreeGrafter"/>
</dbReference>
<dbReference type="GO" id="GO:0005829">
    <property type="term" value="C:cytosol"/>
    <property type="evidence" value="ECO:0007669"/>
    <property type="project" value="TreeGrafter"/>
</dbReference>
<protein>
    <submittedName>
        <fullName evidence="4">Abhydrolase_3 domain-containing protein</fullName>
    </submittedName>
</protein>
<proteinExistence type="predicted"/>
<feature type="domain" description="Alpha/beta hydrolase fold-3" evidence="1">
    <location>
        <begin position="2"/>
        <end position="40"/>
    </location>
</feature>
<dbReference type="PANTHER" id="PTHR23025">
    <property type="entry name" value="TRIACYLGLYCEROL LIPASE"/>
    <property type="match status" value="1"/>
</dbReference>
<dbReference type="InterPro" id="IPR013094">
    <property type="entry name" value="AB_hydrolase_3"/>
</dbReference>
<keyword evidence="3" id="KW-1185">Reference proteome</keyword>
<name>A0A0R3WYY4_HYDTA</name>
<reference evidence="2 3" key="2">
    <citation type="submission" date="2018-11" db="EMBL/GenBank/DDBJ databases">
        <authorList>
            <consortium name="Pathogen Informatics"/>
        </authorList>
    </citation>
    <scope>NUCLEOTIDE SEQUENCE [LARGE SCALE GENOMIC DNA]</scope>
</reference>
<dbReference type="InterPro" id="IPR029058">
    <property type="entry name" value="AB_hydrolase_fold"/>
</dbReference>
<dbReference type="OrthoDB" id="408631at2759"/>
<gene>
    <name evidence="2" type="ORF">TTAC_LOCUS5959</name>
</gene>
<dbReference type="WBParaSite" id="TTAC_0000597401-mRNA-1">
    <property type="protein sequence ID" value="TTAC_0000597401-mRNA-1"/>
    <property type="gene ID" value="TTAC_0000597401"/>
</dbReference>
<sequence>MVACQYDPFLDDALELAKRAKKLGVSVELHVASGMPHAFLNFSFLNADYRRATMHCSDMIARLFRGEV</sequence>
<accession>A0A0R3WYY4</accession>
<dbReference type="AlphaFoldDB" id="A0A0R3WYY4"/>
<dbReference type="Pfam" id="PF07859">
    <property type="entry name" value="Abhydrolase_3"/>
    <property type="match status" value="1"/>
</dbReference>
<dbReference type="PANTHER" id="PTHR23025:SF3">
    <property type="entry name" value="HORMONE-SENSITIVE LIPASE"/>
    <property type="match status" value="1"/>
</dbReference>
<dbReference type="Gene3D" id="3.40.50.1820">
    <property type="entry name" value="alpha/beta hydrolase"/>
    <property type="match status" value="1"/>
</dbReference>
<dbReference type="STRING" id="6205.A0A0R3WYY4"/>
<organism evidence="4">
    <name type="scientific">Hydatigena taeniaeformis</name>
    <name type="common">Feline tapeworm</name>
    <name type="synonym">Taenia taeniaeformis</name>
    <dbReference type="NCBI Taxonomy" id="6205"/>
    <lineage>
        <taxon>Eukaryota</taxon>
        <taxon>Metazoa</taxon>
        <taxon>Spiralia</taxon>
        <taxon>Lophotrochozoa</taxon>
        <taxon>Platyhelminthes</taxon>
        <taxon>Cestoda</taxon>
        <taxon>Eucestoda</taxon>
        <taxon>Cyclophyllidea</taxon>
        <taxon>Taeniidae</taxon>
        <taxon>Hydatigera</taxon>
    </lineage>
</organism>